<dbReference type="STRING" id="411467.BACCAP_00195"/>
<organism evidence="1 2">
    <name type="scientific">Pseudoflavonifractor capillosus ATCC 29799</name>
    <dbReference type="NCBI Taxonomy" id="411467"/>
    <lineage>
        <taxon>Bacteria</taxon>
        <taxon>Bacillati</taxon>
        <taxon>Bacillota</taxon>
        <taxon>Clostridia</taxon>
        <taxon>Eubacteriales</taxon>
        <taxon>Oscillospiraceae</taxon>
        <taxon>Pseudoflavonifractor</taxon>
    </lineage>
</organism>
<accession>A6NPS9</accession>
<evidence type="ECO:0008006" key="3">
    <source>
        <dbReference type="Google" id="ProtNLM"/>
    </source>
</evidence>
<dbReference type="InterPro" id="IPR027417">
    <property type="entry name" value="P-loop_NTPase"/>
</dbReference>
<dbReference type="AlphaFoldDB" id="A6NPS9"/>
<evidence type="ECO:0000313" key="2">
    <source>
        <dbReference type="Proteomes" id="UP000003639"/>
    </source>
</evidence>
<dbReference type="RefSeq" id="WP_006570760.1">
    <property type="nucleotide sequence ID" value="NZ_AAXG02000002.1"/>
</dbReference>
<dbReference type="SUPFAM" id="SSF53795">
    <property type="entry name" value="PEP carboxykinase-like"/>
    <property type="match status" value="1"/>
</dbReference>
<sequence length="281" mass="31472">MAERRYRFGGVGVTLSAPADISEKPALAPFGVSAPAEDILIACDFSEESALPETPPLLDEPYRTVWVAENRESGVLRYQKSDAPWPCCMWNRQNQKISMLWKPEFRDKLSAWQIMEAVDLFHLLLVEGGVVLHGSYILYHGMGIVFSAPSGTGKSTQAALWERFRGAEILNGDRCLLRMDEDGNPWVHGICYSGTSRICKNVSAPLHALVLLGQSPENRIRIAKGLEAFRFLMPQCAYRVWDKWDVTNVTKILSDVLSAVPVFLLECRPDESAVETLEKML</sequence>
<proteinExistence type="predicted"/>
<comment type="caution">
    <text evidence="1">The sequence shown here is derived from an EMBL/GenBank/DDBJ whole genome shotgun (WGS) entry which is preliminary data.</text>
</comment>
<gene>
    <name evidence="1" type="ORF">BACCAP_00195</name>
</gene>
<dbReference type="EMBL" id="AAXG02000002">
    <property type="protein sequence ID" value="EDN01854.1"/>
    <property type="molecule type" value="Genomic_DNA"/>
</dbReference>
<name>A6NPS9_9FIRM</name>
<reference evidence="1 2" key="1">
    <citation type="submission" date="2007-04" db="EMBL/GenBank/DDBJ databases">
        <authorList>
            <person name="Fulton L."/>
            <person name="Clifton S."/>
            <person name="Fulton B."/>
            <person name="Xu J."/>
            <person name="Minx P."/>
            <person name="Pepin K.H."/>
            <person name="Johnson M."/>
            <person name="Thiruvilangam P."/>
            <person name="Bhonagiri V."/>
            <person name="Nash W.E."/>
            <person name="Mardis E.R."/>
            <person name="Wilson R.K."/>
        </authorList>
    </citation>
    <scope>NUCLEOTIDE SEQUENCE [LARGE SCALE GENOMIC DNA]</scope>
    <source>
        <strain evidence="1 2">ATCC 29799</strain>
    </source>
</reference>
<dbReference type="Gene3D" id="3.40.50.300">
    <property type="entry name" value="P-loop containing nucleotide triphosphate hydrolases"/>
    <property type="match status" value="1"/>
</dbReference>
<dbReference type="Proteomes" id="UP000003639">
    <property type="component" value="Unassembled WGS sequence"/>
</dbReference>
<reference evidence="1 2" key="2">
    <citation type="submission" date="2007-06" db="EMBL/GenBank/DDBJ databases">
        <title>Draft genome sequence of Pseudoflavonifractor capillosus ATCC 29799.</title>
        <authorList>
            <person name="Sudarsanam P."/>
            <person name="Ley R."/>
            <person name="Guruge J."/>
            <person name="Turnbaugh P.J."/>
            <person name="Mahowald M."/>
            <person name="Liep D."/>
            <person name="Gordon J."/>
        </authorList>
    </citation>
    <scope>NUCLEOTIDE SEQUENCE [LARGE SCALE GENOMIC DNA]</scope>
    <source>
        <strain evidence="1 2">ATCC 29799</strain>
    </source>
</reference>
<dbReference type="eggNOG" id="ENOG5032TGW">
    <property type="taxonomic scope" value="Bacteria"/>
</dbReference>
<protein>
    <recommendedName>
        <fullName evidence="3">SynChlorMet cassette protein ScmC</fullName>
    </recommendedName>
</protein>
<evidence type="ECO:0000313" key="1">
    <source>
        <dbReference type="EMBL" id="EDN01854.1"/>
    </source>
</evidence>
<keyword evidence="2" id="KW-1185">Reference proteome</keyword>